<evidence type="ECO:0000313" key="2">
    <source>
        <dbReference type="EMBL" id="MCS3679342.1"/>
    </source>
</evidence>
<dbReference type="Gene3D" id="1.10.1220.10">
    <property type="entry name" value="Met repressor-like"/>
    <property type="match status" value="1"/>
</dbReference>
<dbReference type="InterPro" id="IPR010985">
    <property type="entry name" value="Ribbon_hlx_hlx"/>
</dbReference>
<dbReference type="InterPro" id="IPR013321">
    <property type="entry name" value="Arc_rbn_hlx_hlx"/>
</dbReference>
<comment type="caution">
    <text evidence="2">The sequence shown here is derived from an EMBL/GenBank/DDBJ whole genome shotgun (WGS) entry which is preliminary data.</text>
</comment>
<evidence type="ECO:0000256" key="1">
    <source>
        <dbReference type="SAM" id="MobiDB-lite"/>
    </source>
</evidence>
<reference evidence="2" key="1">
    <citation type="submission" date="2022-08" db="EMBL/GenBank/DDBJ databases">
        <title>Genomic Encyclopedia of Type Strains, Phase V (KMG-V): Genome sequencing to study the core and pangenomes of soil and plant-associated prokaryotes.</title>
        <authorList>
            <person name="Whitman W."/>
        </authorList>
    </citation>
    <scope>NUCLEOTIDE SEQUENCE</scope>
    <source>
        <strain evidence="2">0</strain>
    </source>
</reference>
<organism evidence="2 3">
    <name type="scientific">Salinibacter ruber</name>
    <dbReference type="NCBI Taxonomy" id="146919"/>
    <lineage>
        <taxon>Bacteria</taxon>
        <taxon>Pseudomonadati</taxon>
        <taxon>Rhodothermota</taxon>
        <taxon>Rhodothermia</taxon>
        <taxon>Rhodothermales</taxon>
        <taxon>Salinibacteraceae</taxon>
        <taxon>Salinibacter</taxon>
    </lineage>
</organism>
<proteinExistence type="predicted"/>
<feature type="region of interest" description="Disordered" evidence="1">
    <location>
        <begin position="1"/>
        <end position="33"/>
    </location>
</feature>
<gene>
    <name evidence="2" type="ORF">GGP71_003293</name>
</gene>
<accession>A0A9X2PYM6</accession>
<evidence type="ECO:0000313" key="3">
    <source>
        <dbReference type="Proteomes" id="UP001155027"/>
    </source>
</evidence>
<dbReference type="Proteomes" id="UP001155027">
    <property type="component" value="Unassembled WGS sequence"/>
</dbReference>
<dbReference type="GO" id="GO:0006355">
    <property type="term" value="P:regulation of DNA-templated transcription"/>
    <property type="evidence" value="ECO:0007669"/>
    <property type="project" value="InterPro"/>
</dbReference>
<sequence length="70" mass="7904">MGLPGKGDKPTNRDDKDELVEDAAQEDQVRLNADVPKSLRKRIQIQAAKEERNIRDVVIDAMEGYLSEHS</sequence>
<feature type="compositionally biased region" description="Basic and acidic residues" evidence="1">
    <location>
        <begin position="1"/>
        <end position="16"/>
    </location>
</feature>
<dbReference type="SUPFAM" id="SSF47598">
    <property type="entry name" value="Ribbon-helix-helix"/>
    <property type="match status" value="1"/>
</dbReference>
<dbReference type="AlphaFoldDB" id="A0A9X2PYM6"/>
<name>A0A9X2PYM6_9BACT</name>
<dbReference type="EMBL" id="JANUAU010000018">
    <property type="protein sequence ID" value="MCS3679342.1"/>
    <property type="molecule type" value="Genomic_DNA"/>
</dbReference>
<protein>
    <submittedName>
        <fullName evidence="2">Uncharacterized protein</fullName>
    </submittedName>
</protein>